<proteinExistence type="inferred from homology"/>
<dbReference type="PANTHER" id="PTHR11215:SF1">
    <property type="entry name" value="MYG1 EXONUCLEASE"/>
    <property type="match status" value="1"/>
</dbReference>
<dbReference type="Pfam" id="PF03690">
    <property type="entry name" value="MYG1_exonuc"/>
    <property type="match status" value="1"/>
</dbReference>
<evidence type="ECO:0000256" key="1">
    <source>
        <dbReference type="ARBA" id="ARBA00010105"/>
    </source>
</evidence>
<dbReference type="OMA" id="FHCDEVV"/>
<comment type="similarity">
    <text evidence="1">Belongs to the MYG1 family.</text>
</comment>
<dbReference type="EMBL" id="CM004469">
    <property type="protein sequence ID" value="OCT92989.1"/>
    <property type="molecule type" value="Genomic_DNA"/>
</dbReference>
<dbReference type="AGR" id="Xenbase:XB-GENE-1004339"/>
<dbReference type="CTD" id="496075"/>
<gene>
    <name evidence="4" type="primary">myg1.S</name>
    <name evidence="2" type="ORF">XELAEV_18016056mg</name>
</gene>
<evidence type="ECO:0000313" key="4">
    <source>
        <dbReference type="Xenbase" id="XB-GENE-1004339"/>
    </source>
</evidence>
<protein>
    <submittedName>
        <fullName evidence="2">Uncharacterized protein</fullName>
    </submittedName>
</protein>
<dbReference type="GO" id="GO:0005737">
    <property type="term" value="C:cytoplasm"/>
    <property type="evidence" value="ECO:0007669"/>
    <property type="project" value="TreeGrafter"/>
</dbReference>
<name>A0A974HWJ8_XENLA</name>
<dbReference type="GO" id="GO:0005634">
    <property type="term" value="C:nucleus"/>
    <property type="evidence" value="ECO:0007669"/>
    <property type="project" value="TreeGrafter"/>
</dbReference>
<dbReference type="GeneID" id="496075"/>
<evidence type="ECO:0000313" key="2">
    <source>
        <dbReference type="EMBL" id="OCT92989.1"/>
    </source>
</evidence>
<sequence>MLWRGLQSCSRSVGSHHLFRAVHLSYTRLLMPEDPKRPRREEQAMTPQIGTHNGTFHCDEALACYFLRTLEPYRDAEIVRTRDPQLLAQCDVVVDVGGEYDASRHRYDHHQRSFCETMNSLYPDKPWVTKLSSAGLVYAHFGSQILATLLGTEEEDPIISVLYDKMYENFVEEIDAIDNGISQFDGDQRYSVTTTLSARVGHLNPRWNEPDQDTEAGFKKAMELAGSEFVSRLDFYNRSWLPARALVEEAIRERIQVDESGEVIVLAQGGCPWKEHLFQLEKELGLEKQVKYVLYPDQSAKWRVQCVPTGPNTFQNRLSLPEDWRGLRADDLSSVSGIPGCIFVHASGFIGGNETHEGALEMARKALRS</sequence>
<dbReference type="KEGG" id="xla:496075"/>
<organism evidence="2 3">
    <name type="scientific">Xenopus laevis</name>
    <name type="common">African clawed frog</name>
    <dbReference type="NCBI Taxonomy" id="8355"/>
    <lineage>
        <taxon>Eukaryota</taxon>
        <taxon>Metazoa</taxon>
        <taxon>Chordata</taxon>
        <taxon>Craniata</taxon>
        <taxon>Vertebrata</taxon>
        <taxon>Euteleostomi</taxon>
        <taxon>Amphibia</taxon>
        <taxon>Batrachia</taxon>
        <taxon>Anura</taxon>
        <taxon>Pipoidea</taxon>
        <taxon>Pipidae</taxon>
        <taxon>Xenopodinae</taxon>
        <taxon>Xenopus</taxon>
        <taxon>Xenopus</taxon>
    </lineage>
</organism>
<dbReference type="RefSeq" id="NP_001088807.1">
    <property type="nucleotide sequence ID" value="NM_001095338.1"/>
</dbReference>
<evidence type="ECO:0000313" key="3">
    <source>
        <dbReference type="Proteomes" id="UP000694892"/>
    </source>
</evidence>
<dbReference type="PANTHER" id="PTHR11215">
    <property type="entry name" value="METAL DEPENDENT HYDROLASE - RELATED"/>
    <property type="match status" value="1"/>
</dbReference>
<dbReference type="Xenbase" id="XB-GENE-1004339">
    <property type="gene designation" value="myg1.S"/>
</dbReference>
<dbReference type="InterPro" id="IPR003226">
    <property type="entry name" value="MYG1_exonuclease"/>
</dbReference>
<accession>A0A974HWJ8</accession>
<dbReference type="AlphaFoldDB" id="A0A974HWJ8"/>
<reference evidence="3" key="1">
    <citation type="journal article" date="2016" name="Nature">
        <title>Genome evolution in the allotetraploid frog Xenopus laevis.</title>
        <authorList>
            <person name="Session A.M."/>
            <person name="Uno Y."/>
            <person name="Kwon T."/>
            <person name="Chapman J.A."/>
            <person name="Toyoda A."/>
            <person name="Takahashi S."/>
            <person name="Fukui A."/>
            <person name="Hikosaka A."/>
            <person name="Suzuki A."/>
            <person name="Kondo M."/>
            <person name="van Heeringen S.J."/>
            <person name="Quigley I."/>
            <person name="Heinz S."/>
            <person name="Ogino H."/>
            <person name="Ochi H."/>
            <person name="Hellsten U."/>
            <person name="Lyons J.B."/>
            <person name="Simakov O."/>
            <person name="Putnam N."/>
            <person name="Stites J."/>
            <person name="Kuroki Y."/>
            <person name="Tanaka T."/>
            <person name="Michiue T."/>
            <person name="Watanabe M."/>
            <person name="Bogdanovic O."/>
            <person name="Lister R."/>
            <person name="Georgiou G."/>
            <person name="Paranjpe S.S."/>
            <person name="van Kruijsbergen I."/>
            <person name="Shu S."/>
            <person name="Carlson J."/>
            <person name="Kinoshita T."/>
            <person name="Ohta Y."/>
            <person name="Mawaribuchi S."/>
            <person name="Jenkins J."/>
            <person name="Grimwood J."/>
            <person name="Schmutz J."/>
            <person name="Mitros T."/>
            <person name="Mozaffari S.V."/>
            <person name="Suzuki Y."/>
            <person name="Haramoto Y."/>
            <person name="Yamamoto T.S."/>
            <person name="Takagi C."/>
            <person name="Heald R."/>
            <person name="Miller K."/>
            <person name="Haudenschild C."/>
            <person name="Kitzman J."/>
            <person name="Nakayama T."/>
            <person name="Izutsu Y."/>
            <person name="Robert J."/>
            <person name="Fortriede J."/>
            <person name="Burns K."/>
            <person name="Lotay V."/>
            <person name="Karimi K."/>
            <person name="Yasuoka Y."/>
            <person name="Dichmann D.S."/>
            <person name="Flajnik M.F."/>
            <person name="Houston D.W."/>
            <person name="Shendure J."/>
            <person name="DuPasquier L."/>
            <person name="Vize P.D."/>
            <person name="Zorn A.M."/>
            <person name="Ito M."/>
            <person name="Marcotte E.M."/>
            <person name="Wallingford J.B."/>
            <person name="Ito Y."/>
            <person name="Asashima M."/>
            <person name="Ueno N."/>
            <person name="Matsuda Y."/>
            <person name="Veenstra G.J."/>
            <person name="Fujiyama A."/>
            <person name="Harland R.M."/>
            <person name="Taira M."/>
            <person name="Rokhsar D.S."/>
        </authorList>
    </citation>
    <scope>NUCLEOTIDE SEQUENCE [LARGE SCALE GENOMIC DNA]</scope>
    <source>
        <strain evidence="3">J</strain>
    </source>
</reference>
<dbReference type="Proteomes" id="UP000694892">
    <property type="component" value="Chromosome 2S"/>
</dbReference>
<dbReference type="OrthoDB" id="10265310at2759"/>